<feature type="domain" description="Periplasmic binding protein" evidence="5">
    <location>
        <begin position="40"/>
        <end position="283"/>
    </location>
</feature>
<feature type="chain" id="PRO_5031169328" evidence="4">
    <location>
        <begin position="22"/>
        <end position="309"/>
    </location>
</feature>
<reference evidence="6" key="1">
    <citation type="submission" date="2021-01" db="EMBL/GenBank/DDBJ databases">
        <title>Description of Breznakiella homolactica.</title>
        <authorList>
            <person name="Song Y."/>
            <person name="Brune A."/>
        </authorList>
    </citation>
    <scope>NUCLEOTIDE SEQUENCE</scope>
    <source>
        <strain evidence="6">RmG30</strain>
    </source>
</reference>
<dbReference type="PANTHER" id="PTHR46847:SF1">
    <property type="entry name" value="D-ALLOSE-BINDING PERIPLASMIC PROTEIN-RELATED"/>
    <property type="match status" value="1"/>
</dbReference>
<accession>A0A7T7XNB3</accession>
<keyword evidence="3 4" id="KW-0732">Signal</keyword>
<sequence>MKKKILVIGLIAVIVCGSLFAGGTKDGAKDKRVFGYTYWAASDFFETIGQSIKEIAESNGDECIIIDAQQDNQRQLDIIDDFIVRGVDVVFLNPVDRDGIRPALLALREAGIPVVNFDTSVADLSLVASYIASDNTGAGRICAEALNKAFPQGGAIAILDYPANSACLDRTEGFKAAINSNFRIVAQQDAQGKPGPGLEKATDILTANPNLRAFFCVNDQSGMGAYGAVVEANANVLVYGVDGAPEAKQVIAQGTQYAGTAAQSPKQIGVKCAEVAYNILAGQPYDKEFYVPTFLMDINNAKDYLGFWQ</sequence>
<evidence type="ECO:0000256" key="4">
    <source>
        <dbReference type="SAM" id="SignalP"/>
    </source>
</evidence>
<evidence type="ECO:0000256" key="2">
    <source>
        <dbReference type="ARBA" id="ARBA00007639"/>
    </source>
</evidence>
<evidence type="ECO:0000313" key="7">
    <source>
        <dbReference type="Proteomes" id="UP000595917"/>
    </source>
</evidence>
<evidence type="ECO:0000256" key="3">
    <source>
        <dbReference type="ARBA" id="ARBA00022729"/>
    </source>
</evidence>
<dbReference type="AlphaFoldDB" id="A0A7T7XNB3"/>
<dbReference type="SUPFAM" id="SSF53822">
    <property type="entry name" value="Periplasmic binding protein-like I"/>
    <property type="match status" value="1"/>
</dbReference>
<dbReference type="GO" id="GO:0030246">
    <property type="term" value="F:carbohydrate binding"/>
    <property type="evidence" value="ECO:0007669"/>
    <property type="project" value="UniProtKB-ARBA"/>
</dbReference>
<protein>
    <submittedName>
        <fullName evidence="6">Sugar ABC transporter substrate-binding protein</fullName>
    </submittedName>
</protein>
<feature type="signal peptide" evidence="4">
    <location>
        <begin position="1"/>
        <end position="21"/>
    </location>
</feature>
<comment type="subcellular location">
    <subcellularLocation>
        <location evidence="1">Cell envelope</location>
    </subcellularLocation>
</comment>
<organism evidence="6 7">
    <name type="scientific">Breznakiella homolactica</name>
    <dbReference type="NCBI Taxonomy" id="2798577"/>
    <lineage>
        <taxon>Bacteria</taxon>
        <taxon>Pseudomonadati</taxon>
        <taxon>Spirochaetota</taxon>
        <taxon>Spirochaetia</taxon>
        <taxon>Spirochaetales</taxon>
        <taxon>Breznakiellaceae</taxon>
        <taxon>Breznakiella</taxon>
    </lineage>
</organism>
<dbReference type="GO" id="GO:0030313">
    <property type="term" value="C:cell envelope"/>
    <property type="evidence" value="ECO:0007669"/>
    <property type="project" value="UniProtKB-SubCell"/>
</dbReference>
<dbReference type="Pfam" id="PF13407">
    <property type="entry name" value="Peripla_BP_4"/>
    <property type="match status" value="1"/>
</dbReference>
<dbReference type="Gene3D" id="3.40.50.2300">
    <property type="match status" value="2"/>
</dbReference>
<proteinExistence type="inferred from homology"/>
<evidence type="ECO:0000256" key="1">
    <source>
        <dbReference type="ARBA" id="ARBA00004196"/>
    </source>
</evidence>
<evidence type="ECO:0000313" key="6">
    <source>
        <dbReference type="EMBL" id="QQO09443.1"/>
    </source>
</evidence>
<comment type="similarity">
    <text evidence="2">Belongs to the bacterial solute-binding protein 2 family.</text>
</comment>
<dbReference type="InterPro" id="IPR028082">
    <property type="entry name" value="Peripla_BP_I"/>
</dbReference>
<gene>
    <name evidence="6" type="ORF">JFL75_00535</name>
</gene>
<dbReference type="Proteomes" id="UP000595917">
    <property type="component" value="Chromosome"/>
</dbReference>
<keyword evidence="7" id="KW-1185">Reference proteome</keyword>
<dbReference type="EMBL" id="CP067089">
    <property type="protein sequence ID" value="QQO09443.1"/>
    <property type="molecule type" value="Genomic_DNA"/>
</dbReference>
<evidence type="ECO:0000259" key="5">
    <source>
        <dbReference type="Pfam" id="PF13407"/>
    </source>
</evidence>
<dbReference type="CDD" id="cd19971">
    <property type="entry name" value="PBP1_ABC_sugar_binding-like"/>
    <property type="match status" value="1"/>
</dbReference>
<dbReference type="RefSeq" id="WP_215626746.1">
    <property type="nucleotide sequence ID" value="NZ_CP067089.2"/>
</dbReference>
<name>A0A7T7XNB3_9SPIR</name>
<dbReference type="PANTHER" id="PTHR46847">
    <property type="entry name" value="D-ALLOSE-BINDING PERIPLASMIC PROTEIN-RELATED"/>
    <property type="match status" value="1"/>
</dbReference>
<dbReference type="KEGG" id="bhc:JFL75_00535"/>
<dbReference type="InterPro" id="IPR025997">
    <property type="entry name" value="SBP_2_dom"/>
</dbReference>